<dbReference type="EMBL" id="JADOBH010000004">
    <property type="protein sequence ID" value="MBF7957415.1"/>
    <property type="molecule type" value="Genomic_DNA"/>
</dbReference>
<keyword evidence="2" id="KW-0732">Signal</keyword>
<comment type="caution">
    <text evidence="3">The sequence shown here is derived from an EMBL/GenBank/DDBJ whole genome shotgun (WGS) entry which is preliminary data.</text>
</comment>
<evidence type="ECO:0008006" key="5">
    <source>
        <dbReference type="Google" id="ProtNLM"/>
    </source>
</evidence>
<organism evidence="3 4">
    <name type="scientific">Rahnella victoriana</name>
    <dbReference type="NCBI Taxonomy" id="1510570"/>
    <lineage>
        <taxon>Bacteria</taxon>
        <taxon>Pseudomonadati</taxon>
        <taxon>Pseudomonadota</taxon>
        <taxon>Gammaproteobacteria</taxon>
        <taxon>Enterobacterales</taxon>
        <taxon>Yersiniaceae</taxon>
        <taxon>Rahnella</taxon>
    </lineage>
</organism>
<dbReference type="RefSeq" id="WP_165497969.1">
    <property type="nucleotide sequence ID" value="NZ_CBCSED010000002.1"/>
</dbReference>
<keyword evidence="4" id="KW-1185">Reference proteome</keyword>
<evidence type="ECO:0000313" key="4">
    <source>
        <dbReference type="Proteomes" id="UP000600307"/>
    </source>
</evidence>
<dbReference type="PROSITE" id="PS51257">
    <property type="entry name" value="PROKAR_LIPOPROTEIN"/>
    <property type="match status" value="1"/>
</dbReference>
<sequence length="58" mass="6612">MKSLLRLMLSATLLFSLTGCVIAGPHDHHHASRHEQPHPHHPMPHNDSHHEHHHGMKS</sequence>
<feature type="signal peptide" evidence="2">
    <location>
        <begin position="1"/>
        <end position="23"/>
    </location>
</feature>
<feature type="region of interest" description="Disordered" evidence="1">
    <location>
        <begin position="24"/>
        <end position="58"/>
    </location>
</feature>
<gene>
    <name evidence="3" type="ORF">IV431_17795</name>
</gene>
<dbReference type="Proteomes" id="UP000600307">
    <property type="component" value="Unassembled WGS sequence"/>
</dbReference>
<reference evidence="3 4" key="1">
    <citation type="submission" date="2020-11" db="EMBL/GenBank/DDBJ databases">
        <title>Taxonomic investigation of Rahnella spp.</title>
        <authorList>
            <person name="Lee S.D."/>
        </authorList>
    </citation>
    <scope>NUCLEOTIDE SEQUENCE [LARGE SCALE GENOMIC DNA]</scope>
    <source>
        <strain evidence="3 4">SAP-10</strain>
    </source>
</reference>
<name>A0ABS0DU97_9GAMM</name>
<protein>
    <recommendedName>
        <fullName evidence="5">Lipoprotein</fullName>
    </recommendedName>
</protein>
<feature type="compositionally biased region" description="Basic and acidic residues" evidence="1">
    <location>
        <begin position="33"/>
        <end position="50"/>
    </location>
</feature>
<feature type="chain" id="PRO_5046776589" description="Lipoprotein" evidence="2">
    <location>
        <begin position="24"/>
        <end position="58"/>
    </location>
</feature>
<proteinExistence type="predicted"/>
<evidence type="ECO:0000256" key="1">
    <source>
        <dbReference type="SAM" id="MobiDB-lite"/>
    </source>
</evidence>
<evidence type="ECO:0000256" key="2">
    <source>
        <dbReference type="SAM" id="SignalP"/>
    </source>
</evidence>
<evidence type="ECO:0000313" key="3">
    <source>
        <dbReference type="EMBL" id="MBF7957415.1"/>
    </source>
</evidence>
<accession>A0ABS0DU97</accession>